<evidence type="ECO:0000259" key="8">
    <source>
        <dbReference type="PROSITE" id="PS50039"/>
    </source>
</evidence>
<evidence type="ECO:0000313" key="9">
    <source>
        <dbReference type="EMBL" id="KAF2274322.1"/>
    </source>
</evidence>
<dbReference type="InterPro" id="IPR001766">
    <property type="entry name" value="Fork_head_dom"/>
</dbReference>
<feature type="DNA-binding region" description="Fork-head" evidence="6">
    <location>
        <begin position="247"/>
        <end position="343"/>
    </location>
</feature>
<dbReference type="PROSITE" id="PS50039">
    <property type="entry name" value="FORK_HEAD_3"/>
    <property type="match status" value="1"/>
</dbReference>
<gene>
    <name evidence="9" type="ORF">EI97DRAFT_460189</name>
</gene>
<dbReference type="GeneID" id="54554257"/>
<keyword evidence="10" id="KW-1185">Reference proteome</keyword>
<evidence type="ECO:0000256" key="1">
    <source>
        <dbReference type="ARBA" id="ARBA00004123"/>
    </source>
</evidence>
<dbReference type="InterPro" id="IPR036390">
    <property type="entry name" value="WH_DNA-bd_sf"/>
</dbReference>
<feature type="region of interest" description="Disordered" evidence="7">
    <location>
        <begin position="539"/>
        <end position="560"/>
    </location>
</feature>
<sequence length="635" mass="68078">MAMPHPESPRRPSSVDVSCGLDSGSPSKASFCTLVPLLSSASPKPSSLPPTMATALSETTPSKDQSHLGSGFMGLGEPSTLQWAEQCEMGASQPCQNGRGYGGVFPGQVDYSGPRLDYSPNGLPFSSNYSLTYPTFDPSCPRSYAGGLELSNGMDNITMAESYPPSAYVINPPKSHDDLNIQDTGTSNQLLQFNNDFETQCGARFKSEACYAGSAYGSAPGSRCSTPHDDCGYISSRDARDEDGSFDKEQPYAQLIYRALMEAPGHTMVLRDIYEWFKQNTNKAEDKETKGWQNSIRHNLSMNGAFEKVDQPCDDTRKGYMWKLTDEAIREGVKSTTRYRSKQPHKRGHRTGHNPLPQRQASGAKGGLASRKSAKARRLHRAVTDPYFNGNGGGDGSAGGRITNSATSTYDGAILEPLVFNDPYPSLSSLSSFHNPPTPSSPYYGSDLDLPQDCSAPVSLDGGSSHGLGSPLLGPDLDLGLDLPLSMAMRGSNGCHASFGGASSPAMNALVYDAAYLTPQEPSAPLFYDLDLPDSSASRDATAAAFSSSHSPQQQQQLQPPRLRLHPHLSNLDVLSCSSPSASSPSEPRTPDDVDCGPGLAEDCYIMEMRPLTGETGGPQFRFFTDSGPVARVHE</sequence>
<keyword evidence="4" id="KW-0804">Transcription</keyword>
<dbReference type="EMBL" id="ML986503">
    <property type="protein sequence ID" value="KAF2274322.1"/>
    <property type="molecule type" value="Genomic_DNA"/>
</dbReference>
<dbReference type="RefSeq" id="XP_033651861.1">
    <property type="nucleotide sequence ID" value="XM_033801082.1"/>
</dbReference>
<feature type="region of interest" description="Disordered" evidence="7">
    <location>
        <begin position="429"/>
        <end position="448"/>
    </location>
</feature>
<dbReference type="PANTHER" id="PTHR45881:SF5">
    <property type="entry name" value="FORK-HEAD DOMAIN-CONTAINING PROTEIN"/>
    <property type="match status" value="1"/>
</dbReference>
<organism evidence="9 10">
    <name type="scientific">Westerdykella ornata</name>
    <dbReference type="NCBI Taxonomy" id="318751"/>
    <lineage>
        <taxon>Eukaryota</taxon>
        <taxon>Fungi</taxon>
        <taxon>Dikarya</taxon>
        <taxon>Ascomycota</taxon>
        <taxon>Pezizomycotina</taxon>
        <taxon>Dothideomycetes</taxon>
        <taxon>Pleosporomycetidae</taxon>
        <taxon>Pleosporales</taxon>
        <taxon>Sporormiaceae</taxon>
        <taxon>Westerdykella</taxon>
    </lineage>
</organism>
<dbReference type="GO" id="GO:0000978">
    <property type="term" value="F:RNA polymerase II cis-regulatory region sequence-specific DNA binding"/>
    <property type="evidence" value="ECO:0007669"/>
    <property type="project" value="TreeGrafter"/>
</dbReference>
<feature type="compositionally biased region" description="Low complexity" evidence="7">
    <location>
        <begin position="576"/>
        <end position="587"/>
    </location>
</feature>
<dbReference type="InterPro" id="IPR030456">
    <property type="entry name" value="TF_fork_head_CS_2"/>
</dbReference>
<dbReference type="SMART" id="SM00339">
    <property type="entry name" value="FH"/>
    <property type="match status" value="1"/>
</dbReference>
<feature type="compositionally biased region" description="Gly residues" evidence="7">
    <location>
        <begin position="390"/>
        <end position="399"/>
    </location>
</feature>
<feature type="region of interest" description="Disordered" evidence="7">
    <location>
        <begin position="576"/>
        <end position="595"/>
    </location>
</feature>
<evidence type="ECO:0000313" key="10">
    <source>
        <dbReference type="Proteomes" id="UP000800097"/>
    </source>
</evidence>
<dbReference type="GO" id="GO:0005634">
    <property type="term" value="C:nucleus"/>
    <property type="evidence" value="ECO:0007669"/>
    <property type="project" value="UniProtKB-SubCell"/>
</dbReference>
<reference evidence="9" key="1">
    <citation type="journal article" date="2020" name="Stud. Mycol.">
        <title>101 Dothideomycetes genomes: a test case for predicting lifestyles and emergence of pathogens.</title>
        <authorList>
            <person name="Haridas S."/>
            <person name="Albert R."/>
            <person name="Binder M."/>
            <person name="Bloem J."/>
            <person name="Labutti K."/>
            <person name="Salamov A."/>
            <person name="Andreopoulos B."/>
            <person name="Baker S."/>
            <person name="Barry K."/>
            <person name="Bills G."/>
            <person name="Bluhm B."/>
            <person name="Cannon C."/>
            <person name="Castanera R."/>
            <person name="Culley D."/>
            <person name="Daum C."/>
            <person name="Ezra D."/>
            <person name="Gonzalez J."/>
            <person name="Henrissat B."/>
            <person name="Kuo A."/>
            <person name="Liang C."/>
            <person name="Lipzen A."/>
            <person name="Lutzoni F."/>
            <person name="Magnuson J."/>
            <person name="Mondo S."/>
            <person name="Nolan M."/>
            <person name="Ohm R."/>
            <person name="Pangilinan J."/>
            <person name="Park H.-J."/>
            <person name="Ramirez L."/>
            <person name="Alfaro M."/>
            <person name="Sun H."/>
            <person name="Tritt A."/>
            <person name="Yoshinaga Y."/>
            <person name="Zwiers L.-H."/>
            <person name="Turgeon B."/>
            <person name="Goodwin S."/>
            <person name="Spatafora J."/>
            <person name="Crous P."/>
            <person name="Grigoriev I."/>
        </authorList>
    </citation>
    <scope>NUCLEOTIDE SEQUENCE</scope>
    <source>
        <strain evidence="9">CBS 379.55</strain>
    </source>
</reference>
<proteinExistence type="predicted"/>
<dbReference type="OrthoDB" id="5954824at2759"/>
<dbReference type="PROSITE" id="PS00658">
    <property type="entry name" value="FORK_HEAD_2"/>
    <property type="match status" value="1"/>
</dbReference>
<accession>A0A6A6JD13</accession>
<evidence type="ECO:0000256" key="2">
    <source>
        <dbReference type="ARBA" id="ARBA00023015"/>
    </source>
</evidence>
<evidence type="ECO:0000256" key="3">
    <source>
        <dbReference type="ARBA" id="ARBA00023125"/>
    </source>
</evidence>
<dbReference type="Pfam" id="PF00250">
    <property type="entry name" value="Forkhead"/>
    <property type="match status" value="1"/>
</dbReference>
<feature type="compositionally biased region" description="Polar residues" evidence="7">
    <location>
        <begin position="54"/>
        <end position="63"/>
    </location>
</feature>
<dbReference type="GO" id="GO:0000981">
    <property type="term" value="F:DNA-binding transcription factor activity, RNA polymerase II-specific"/>
    <property type="evidence" value="ECO:0007669"/>
    <property type="project" value="TreeGrafter"/>
</dbReference>
<comment type="subcellular location">
    <subcellularLocation>
        <location evidence="1 6">Nucleus</location>
    </subcellularLocation>
</comment>
<dbReference type="Proteomes" id="UP000800097">
    <property type="component" value="Unassembled WGS sequence"/>
</dbReference>
<dbReference type="SUPFAM" id="SSF46785">
    <property type="entry name" value="Winged helix' DNA-binding domain"/>
    <property type="match status" value="1"/>
</dbReference>
<feature type="region of interest" description="Disordered" evidence="7">
    <location>
        <begin position="1"/>
        <end position="22"/>
    </location>
</feature>
<feature type="compositionally biased region" description="Basic residues" evidence="7">
    <location>
        <begin position="337"/>
        <end position="352"/>
    </location>
</feature>
<name>A0A6A6JD13_WESOR</name>
<evidence type="ECO:0000256" key="5">
    <source>
        <dbReference type="ARBA" id="ARBA00023242"/>
    </source>
</evidence>
<dbReference type="InterPro" id="IPR036388">
    <property type="entry name" value="WH-like_DNA-bd_sf"/>
</dbReference>
<feature type="compositionally biased region" description="Basic residues" evidence="7">
    <location>
        <begin position="372"/>
        <end position="381"/>
    </location>
</feature>
<evidence type="ECO:0000256" key="6">
    <source>
        <dbReference type="PROSITE-ProRule" id="PRU00089"/>
    </source>
</evidence>
<keyword evidence="2" id="KW-0805">Transcription regulation</keyword>
<feature type="region of interest" description="Disordered" evidence="7">
    <location>
        <begin position="41"/>
        <end position="70"/>
    </location>
</feature>
<dbReference type="Gene3D" id="1.10.10.10">
    <property type="entry name" value="Winged helix-like DNA-binding domain superfamily/Winged helix DNA-binding domain"/>
    <property type="match status" value="1"/>
</dbReference>
<evidence type="ECO:0000256" key="7">
    <source>
        <dbReference type="SAM" id="MobiDB-lite"/>
    </source>
</evidence>
<dbReference type="AlphaFoldDB" id="A0A6A6JD13"/>
<feature type="region of interest" description="Disordered" evidence="7">
    <location>
        <begin position="333"/>
        <end position="400"/>
    </location>
</feature>
<dbReference type="PANTHER" id="PTHR45881">
    <property type="entry name" value="CHECKPOINT SUPPRESSOR 1-LIKE, ISOFORM A-RELATED"/>
    <property type="match status" value="1"/>
</dbReference>
<keyword evidence="5 6" id="KW-0539">Nucleus</keyword>
<dbReference type="FunFam" id="1.10.10.10:FF:000522">
    <property type="entry name" value="Forkhead domain protein"/>
    <property type="match status" value="1"/>
</dbReference>
<feature type="domain" description="Fork-head" evidence="8">
    <location>
        <begin position="247"/>
        <end position="343"/>
    </location>
</feature>
<protein>
    <recommendedName>
        <fullName evidence="8">Fork-head domain-containing protein</fullName>
    </recommendedName>
</protein>
<keyword evidence="3 6" id="KW-0238">DNA-binding</keyword>
<evidence type="ECO:0000256" key="4">
    <source>
        <dbReference type="ARBA" id="ARBA00023163"/>
    </source>
</evidence>